<accession>A0A6L2N998</accession>
<dbReference type="InterPro" id="IPR014729">
    <property type="entry name" value="Rossmann-like_a/b/a_fold"/>
</dbReference>
<reference evidence="1" key="1">
    <citation type="journal article" date="2019" name="Sci. Rep.">
        <title>Draft genome of Tanacetum cinerariifolium, the natural source of mosquito coil.</title>
        <authorList>
            <person name="Yamashiro T."/>
            <person name="Shiraishi A."/>
            <person name="Satake H."/>
            <person name="Nakayama K."/>
        </authorList>
    </citation>
    <scope>NUCLEOTIDE SEQUENCE</scope>
</reference>
<evidence type="ECO:0000313" key="1">
    <source>
        <dbReference type="EMBL" id="GEU82806.1"/>
    </source>
</evidence>
<dbReference type="EMBL" id="BKCJ010008552">
    <property type="protein sequence ID" value="GEU82806.1"/>
    <property type="molecule type" value="Genomic_DNA"/>
</dbReference>
<dbReference type="Gene3D" id="3.40.50.620">
    <property type="entry name" value="HUPs"/>
    <property type="match status" value="1"/>
</dbReference>
<dbReference type="PANTHER" id="PTHR31860:SF12">
    <property type="match status" value="1"/>
</dbReference>
<comment type="caution">
    <text evidence="1">The sequence shown here is derived from an EMBL/GenBank/DDBJ whole genome shotgun (WGS) entry which is preliminary data.</text>
</comment>
<sequence>MYNEKDDLIVAQMLYPWMQCADVFFLKEVIDVEFDGDGGLFSSDVQNRAKALRHVRELKLSLESREKCDVLLRRIEEVLRAIAYAEESKEWINGRFGRVGQHVRPVAIIICVQHLQKQSTPKNVHMVDDEFILHVEGTATSQRVIRHIGKQSWPGKPVECCSTHLIDGDGTFNATGLDSFIKGSSEYAYLAAGSVLQVAFSLLISYATETSGAT</sequence>
<dbReference type="PANTHER" id="PTHR31860">
    <property type="entry name" value="HEAT-INDUCIBLE TRANSCRIPTION REPRESSOR (DUF639)-RELATED"/>
    <property type="match status" value="1"/>
</dbReference>
<protein>
    <submittedName>
        <fullName evidence="1">Uncharacterized protein</fullName>
    </submittedName>
</protein>
<gene>
    <name evidence="1" type="ORF">Tci_054784</name>
</gene>
<name>A0A6L2N998_TANCI</name>
<organism evidence="1">
    <name type="scientific">Tanacetum cinerariifolium</name>
    <name type="common">Dalmatian daisy</name>
    <name type="synonym">Chrysanthemum cinerariifolium</name>
    <dbReference type="NCBI Taxonomy" id="118510"/>
    <lineage>
        <taxon>Eukaryota</taxon>
        <taxon>Viridiplantae</taxon>
        <taxon>Streptophyta</taxon>
        <taxon>Embryophyta</taxon>
        <taxon>Tracheophyta</taxon>
        <taxon>Spermatophyta</taxon>
        <taxon>Magnoliopsida</taxon>
        <taxon>eudicotyledons</taxon>
        <taxon>Gunneridae</taxon>
        <taxon>Pentapetalae</taxon>
        <taxon>asterids</taxon>
        <taxon>campanulids</taxon>
        <taxon>Asterales</taxon>
        <taxon>Asteraceae</taxon>
        <taxon>Asteroideae</taxon>
        <taxon>Anthemideae</taxon>
        <taxon>Anthemidinae</taxon>
        <taxon>Tanacetum</taxon>
    </lineage>
</organism>
<dbReference type="AlphaFoldDB" id="A0A6L2N998"/>
<proteinExistence type="predicted"/>